<dbReference type="NCBIfam" id="TIGR01911">
    <property type="entry name" value="HesB_rel_seleno"/>
    <property type="match status" value="1"/>
</dbReference>
<reference evidence="1 2" key="1">
    <citation type="submission" date="2021-06" db="EMBL/GenBank/DDBJ databases">
        <authorList>
            <person name="Sun Q."/>
            <person name="Li D."/>
        </authorList>
    </citation>
    <scope>NUCLEOTIDE SEQUENCE [LARGE SCALE GENOMIC DNA]</scope>
    <source>
        <strain evidence="1 2">MSJ-4</strain>
    </source>
</reference>
<dbReference type="InterPro" id="IPR035903">
    <property type="entry name" value="HesB-like_dom_sf"/>
</dbReference>
<dbReference type="SUPFAM" id="SSF89360">
    <property type="entry name" value="HesB-like domain"/>
    <property type="match status" value="1"/>
</dbReference>
<proteinExistence type="predicted"/>
<gene>
    <name evidence="1" type="ORF">KQI89_13890</name>
</gene>
<sequence>MSTLKISDSAYEEFKKLLDDNNISDYVIRINLAGMSCHGPAFNIVVDSEKEDDVVEKVKDITFLINKSLINDFEGFIISSAEENGRGLQLEPIKDLGLGGGCSGCSGGCGV</sequence>
<dbReference type="Proteomes" id="UP000736583">
    <property type="component" value="Unassembled WGS sequence"/>
</dbReference>
<evidence type="ECO:0000313" key="1">
    <source>
        <dbReference type="EMBL" id="MBU5592840.1"/>
    </source>
</evidence>
<organism evidence="1 2">
    <name type="scientific">Clostridium simiarum</name>
    <dbReference type="NCBI Taxonomy" id="2841506"/>
    <lineage>
        <taxon>Bacteria</taxon>
        <taxon>Bacillati</taxon>
        <taxon>Bacillota</taxon>
        <taxon>Clostridia</taxon>
        <taxon>Eubacteriales</taxon>
        <taxon>Clostridiaceae</taxon>
        <taxon>Clostridium</taxon>
    </lineage>
</organism>
<name>A0ABS6F377_9CLOT</name>
<comment type="caution">
    <text evidence="1">The sequence shown here is derived from an EMBL/GenBank/DDBJ whole genome shotgun (WGS) entry which is preliminary data.</text>
</comment>
<protein>
    <submittedName>
        <fullName evidence="1">HesB-like protein</fullName>
    </submittedName>
</protein>
<dbReference type="InterPro" id="IPR010965">
    <property type="entry name" value="HesB-rel_seleno"/>
</dbReference>
<dbReference type="RefSeq" id="WP_032120812.1">
    <property type="nucleotide sequence ID" value="NZ_JAHLQL010000005.1"/>
</dbReference>
<accession>A0ABS6F377</accession>
<evidence type="ECO:0000313" key="2">
    <source>
        <dbReference type="Proteomes" id="UP000736583"/>
    </source>
</evidence>
<dbReference type="Gene3D" id="2.60.300.12">
    <property type="entry name" value="HesB-like domain"/>
    <property type="match status" value="1"/>
</dbReference>
<dbReference type="EMBL" id="JAHLQL010000005">
    <property type="protein sequence ID" value="MBU5592840.1"/>
    <property type="molecule type" value="Genomic_DNA"/>
</dbReference>
<keyword evidence="2" id="KW-1185">Reference proteome</keyword>